<dbReference type="Pfam" id="PF13649">
    <property type="entry name" value="Methyltransf_25"/>
    <property type="match status" value="1"/>
</dbReference>
<accession>A0A401UVG9</accession>
<dbReference type="InterPro" id="IPR041698">
    <property type="entry name" value="Methyltransf_25"/>
</dbReference>
<protein>
    <recommendedName>
        <fullName evidence="1">Methyltransferase domain-containing protein</fullName>
    </recommendedName>
</protein>
<proteinExistence type="predicted"/>
<evidence type="ECO:0000313" key="2">
    <source>
        <dbReference type="EMBL" id="GCD18686.1"/>
    </source>
</evidence>
<dbReference type="InterPro" id="IPR029063">
    <property type="entry name" value="SAM-dependent_MTases_sf"/>
</dbReference>
<comment type="caution">
    <text evidence="2">The sequence shown here is derived from an EMBL/GenBank/DDBJ whole genome shotgun (WGS) entry which is preliminary data.</text>
</comment>
<organism evidence="2 3">
    <name type="scientific">Cellulomonas algicola</name>
    <dbReference type="NCBI Taxonomy" id="2071633"/>
    <lineage>
        <taxon>Bacteria</taxon>
        <taxon>Bacillati</taxon>
        <taxon>Actinomycetota</taxon>
        <taxon>Actinomycetes</taxon>
        <taxon>Micrococcales</taxon>
        <taxon>Cellulomonadaceae</taxon>
        <taxon>Cellulomonas</taxon>
    </lineage>
</organism>
<dbReference type="AlphaFoldDB" id="A0A401UVG9"/>
<gene>
    <name evidence="2" type="ORF">CTKZ_02480</name>
</gene>
<evidence type="ECO:0000259" key="1">
    <source>
        <dbReference type="Pfam" id="PF13649"/>
    </source>
</evidence>
<dbReference type="SUPFAM" id="SSF53335">
    <property type="entry name" value="S-adenosyl-L-methionine-dependent methyltransferases"/>
    <property type="match status" value="1"/>
</dbReference>
<reference evidence="2 3" key="1">
    <citation type="submission" date="2018-11" db="EMBL/GenBank/DDBJ databases">
        <title>Draft genome sequence of Cellulomonas takizawaensis strain TKZ-21.</title>
        <authorList>
            <person name="Yamamura H."/>
            <person name="Hayashi T."/>
            <person name="Hamada M."/>
            <person name="Serisawa Y."/>
            <person name="Matsuyama K."/>
            <person name="Nakagawa Y."/>
            <person name="Otoguro M."/>
            <person name="Yanagida F."/>
            <person name="Hayakawa M."/>
        </authorList>
    </citation>
    <scope>NUCLEOTIDE SEQUENCE [LARGE SCALE GENOMIC DNA]</scope>
    <source>
        <strain evidence="2 3">TKZ-21</strain>
    </source>
</reference>
<dbReference type="EMBL" id="BHYL01000022">
    <property type="protein sequence ID" value="GCD18686.1"/>
    <property type="molecule type" value="Genomic_DNA"/>
</dbReference>
<dbReference type="Proteomes" id="UP000288246">
    <property type="component" value="Unassembled WGS sequence"/>
</dbReference>
<name>A0A401UVG9_9CELL</name>
<sequence>MLGGVRAPTTTPARPRPLEVTDLLVRVEDGRRVPVRRADVVDELRVRGQGRAARLASRLPVRAGGVLDERAVDALLVRIHCELQRLEEELQQPRRCAELLRPWVEHWRAQDPDRPVRVVDVGCGIGYLVRWLAHSGALGPGVELVGADLNPVLVEAARRLARADRADDATCRFVAGDAFAPGGVVDDPDRTIVMSVGLLHHLSPDELPAFFAAQATLGVAVFAHVDPDPDPLSTAAAWMFHRARMREPVSRHDGVLSVRRAHPGAVLLDAARQGAPGYDVTVTDGRRLRPRVHAALRPVTGVRREPGARRSSR</sequence>
<keyword evidence="3" id="KW-1185">Reference proteome</keyword>
<evidence type="ECO:0000313" key="3">
    <source>
        <dbReference type="Proteomes" id="UP000288246"/>
    </source>
</evidence>
<dbReference type="Gene3D" id="3.40.50.150">
    <property type="entry name" value="Vaccinia Virus protein VP39"/>
    <property type="match status" value="1"/>
</dbReference>
<feature type="domain" description="Methyltransferase" evidence="1">
    <location>
        <begin position="118"/>
        <end position="213"/>
    </location>
</feature>
<dbReference type="CDD" id="cd02440">
    <property type="entry name" value="AdoMet_MTases"/>
    <property type="match status" value="1"/>
</dbReference>